<dbReference type="InterPro" id="IPR036869">
    <property type="entry name" value="J_dom_sf"/>
</dbReference>
<proteinExistence type="predicted"/>
<dbReference type="SMART" id="SM00271">
    <property type="entry name" value="DnaJ"/>
    <property type="match status" value="1"/>
</dbReference>
<protein>
    <submittedName>
        <fullName evidence="2">DnaJ like chaperone protein</fullName>
    </submittedName>
</protein>
<dbReference type="RefSeq" id="WP_090021531.1">
    <property type="nucleotide sequence ID" value="NZ_FNCE01000012.1"/>
</dbReference>
<evidence type="ECO:0000313" key="2">
    <source>
        <dbReference type="EMBL" id="SDG43092.1"/>
    </source>
</evidence>
<dbReference type="InterPro" id="IPR001623">
    <property type="entry name" value="DnaJ_domain"/>
</dbReference>
<dbReference type="PANTHER" id="PTHR24074">
    <property type="entry name" value="CO-CHAPERONE PROTEIN DJLA"/>
    <property type="match status" value="1"/>
</dbReference>
<feature type="domain" description="J" evidence="1">
    <location>
        <begin position="192"/>
        <end position="256"/>
    </location>
</feature>
<name>A0A1G7U619_9PROT</name>
<dbReference type="OrthoDB" id="9782583at2"/>
<sequence length="258" mass="28255">MSIWGKLLGGATGFALGGPLGALLGGLAGHAVDHVRSTTQRLVGTDGPIGDAEASHDTDDNTRKIAFTIAVIVLGAKMAKADGTVRRSEIRAFREVFHVPPEELDNVGRIFNQARRDSRGYEPYAKQMARLFRHSPHVLEELLNGLFHIARADGVVTEGELAYLRDLARIFALDQAAWERVYAGNMPEGPDNPYTVLGVDPDASDADIKAAYRQLVRENHPDRLTAQGMPREFVDTANDKLATINEAFETIRKQRGLT</sequence>
<dbReference type="InterPro" id="IPR007791">
    <property type="entry name" value="DjlA_N"/>
</dbReference>
<dbReference type="Gene3D" id="1.10.3680.10">
    <property type="entry name" value="TerB-like"/>
    <property type="match status" value="1"/>
</dbReference>
<dbReference type="PRINTS" id="PR00625">
    <property type="entry name" value="JDOMAIN"/>
</dbReference>
<dbReference type="SUPFAM" id="SSF158682">
    <property type="entry name" value="TerB-like"/>
    <property type="match status" value="1"/>
</dbReference>
<dbReference type="SUPFAM" id="SSF46565">
    <property type="entry name" value="Chaperone J-domain"/>
    <property type="match status" value="1"/>
</dbReference>
<dbReference type="Gene3D" id="1.10.287.110">
    <property type="entry name" value="DnaJ domain"/>
    <property type="match status" value="1"/>
</dbReference>
<dbReference type="AlphaFoldDB" id="A0A1G7U619"/>
<evidence type="ECO:0000313" key="3">
    <source>
        <dbReference type="Proteomes" id="UP000199415"/>
    </source>
</evidence>
<gene>
    <name evidence="2" type="ORF">SAMN05216241_11235</name>
</gene>
<evidence type="ECO:0000259" key="1">
    <source>
        <dbReference type="PROSITE" id="PS50076"/>
    </source>
</evidence>
<dbReference type="STRING" id="1082479.SAMN05216241_11235"/>
<keyword evidence="3" id="KW-1185">Reference proteome</keyword>
<dbReference type="InterPro" id="IPR050817">
    <property type="entry name" value="DjlA_DnaK_co-chaperone"/>
</dbReference>
<dbReference type="InterPro" id="IPR029024">
    <property type="entry name" value="TerB-like"/>
</dbReference>
<dbReference type="Pfam" id="PF05099">
    <property type="entry name" value="TerB"/>
    <property type="match status" value="1"/>
</dbReference>
<organism evidence="2 3">
    <name type="scientific">Limimonas halophila</name>
    <dbReference type="NCBI Taxonomy" id="1082479"/>
    <lineage>
        <taxon>Bacteria</taxon>
        <taxon>Pseudomonadati</taxon>
        <taxon>Pseudomonadota</taxon>
        <taxon>Alphaproteobacteria</taxon>
        <taxon>Rhodospirillales</taxon>
        <taxon>Rhodovibrionaceae</taxon>
        <taxon>Limimonas</taxon>
    </lineage>
</organism>
<dbReference type="CDD" id="cd06257">
    <property type="entry name" value="DnaJ"/>
    <property type="match status" value="1"/>
</dbReference>
<dbReference type="PROSITE" id="PS50076">
    <property type="entry name" value="DNAJ_2"/>
    <property type="match status" value="1"/>
</dbReference>
<dbReference type="EMBL" id="FNCE01000012">
    <property type="protein sequence ID" value="SDG43092.1"/>
    <property type="molecule type" value="Genomic_DNA"/>
</dbReference>
<dbReference type="Pfam" id="PF00226">
    <property type="entry name" value="DnaJ"/>
    <property type="match status" value="1"/>
</dbReference>
<accession>A0A1G7U619</accession>
<dbReference type="CDD" id="cd07316">
    <property type="entry name" value="terB_like_DjlA"/>
    <property type="match status" value="1"/>
</dbReference>
<dbReference type="Proteomes" id="UP000199415">
    <property type="component" value="Unassembled WGS sequence"/>
</dbReference>
<reference evidence="2 3" key="1">
    <citation type="submission" date="2016-10" db="EMBL/GenBank/DDBJ databases">
        <authorList>
            <person name="de Groot N.N."/>
        </authorList>
    </citation>
    <scope>NUCLEOTIDE SEQUENCE [LARGE SCALE GENOMIC DNA]</scope>
    <source>
        <strain evidence="2 3">DSM 25584</strain>
    </source>
</reference>